<dbReference type="InterPro" id="IPR020802">
    <property type="entry name" value="TesA-like"/>
</dbReference>
<dbReference type="Pfam" id="PF00975">
    <property type="entry name" value="Thioesterase"/>
    <property type="match status" value="1"/>
</dbReference>
<dbReference type="InterPro" id="IPR001031">
    <property type="entry name" value="Thioesterase"/>
</dbReference>
<evidence type="ECO:0000256" key="2">
    <source>
        <dbReference type="ARBA" id="ARBA00022801"/>
    </source>
</evidence>
<comment type="caution">
    <text evidence="4">The sequence shown here is derived from an EMBL/GenBank/DDBJ whole genome shotgun (WGS) entry which is preliminary data.</text>
</comment>
<dbReference type="PANTHER" id="PTHR11487">
    <property type="entry name" value="THIOESTERASE"/>
    <property type="match status" value="1"/>
</dbReference>
<reference evidence="4 5" key="1">
    <citation type="submission" date="2021-01" db="EMBL/GenBank/DDBJ databases">
        <title>Actinoplanes sp. nov. LDG1-06 isolated from lichen.</title>
        <authorList>
            <person name="Saeng-In P."/>
            <person name="Phongsopitanun W."/>
            <person name="Kanchanasin P."/>
            <person name="Yuki M."/>
            <person name="Kudo T."/>
            <person name="Ohkuma M."/>
            <person name="Tanasupawat S."/>
        </authorList>
    </citation>
    <scope>NUCLEOTIDE SEQUENCE [LARGE SCALE GENOMIC DNA]</scope>
    <source>
        <strain evidence="4 5">LDG1-06</strain>
    </source>
</reference>
<dbReference type="Gene3D" id="3.40.50.1820">
    <property type="entry name" value="alpha/beta hydrolase"/>
    <property type="match status" value="1"/>
</dbReference>
<dbReference type="SMART" id="SM00824">
    <property type="entry name" value="PKS_TE"/>
    <property type="match status" value="1"/>
</dbReference>
<feature type="domain" description="Thioesterase TesA-like" evidence="3">
    <location>
        <begin position="20"/>
        <end position="243"/>
    </location>
</feature>
<protein>
    <submittedName>
        <fullName evidence="4">Thioesterase</fullName>
    </submittedName>
</protein>
<organism evidence="4 5">
    <name type="scientific">Paractinoplanes ovalisporus</name>
    <dbReference type="NCBI Taxonomy" id="2810368"/>
    <lineage>
        <taxon>Bacteria</taxon>
        <taxon>Bacillati</taxon>
        <taxon>Actinomycetota</taxon>
        <taxon>Actinomycetes</taxon>
        <taxon>Micromonosporales</taxon>
        <taxon>Micromonosporaceae</taxon>
        <taxon>Paractinoplanes</taxon>
    </lineage>
</organism>
<accession>A0ABS2AI23</accession>
<evidence type="ECO:0000313" key="4">
    <source>
        <dbReference type="EMBL" id="MBM2619499.1"/>
    </source>
</evidence>
<dbReference type="InterPro" id="IPR012223">
    <property type="entry name" value="TEII"/>
</dbReference>
<keyword evidence="2" id="KW-0378">Hydrolase</keyword>
<dbReference type="RefSeq" id="WP_203379484.1">
    <property type="nucleotide sequence ID" value="NZ_JAENHP010000010.1"/>
</dbReference>
<dbReference type="SUPFAM" id="SSF53474">
    <property type="entry name" value="alpha/beta-Hydrolases"/>
    <property type="match status" value="1"/>
</dbReference>
<keyword evidence="5" id="KW-1185">Reference proteome</keyword>
<gene>
    <name evidence="4" type="ORF">JIG36_28490</name>
</gene>
<proteinExistence type="inferred from homology"/>
<dbReference type="InterPro" id="IPR029058">
    <property type="entry name" value="AB_hydrolase_fold"/>
</dbReference>
<dbReference type="Proteomes" id="UP000632138">
    <property type="component" value="Unassembled WGS sequence"/>
</dbReference>
<dbReference type="EMBL" id="JAENHP010000010">
    <property type="protein sequence ID" value="MBM2619499.1"/>
    <property type="molecule type" value="Genomic_DNA"/>
</dbReference>
<evidence type="ECO:0000313" key="5">
    <source>
        <dbReference type="Proteomes" id="UP000632138"/>
    </source>
</evidence>
<sequence>MDRTWIRVVRERPEAPVRLVCFPHAGGAASAFLPLGRRAGDDIEILAVQYPGRQDRYREPAVTELGQLADRVADVLAGAVPGPFAFLGHSMGAVVAFEVTRRLERRGAPAPQVLFVSGRRAPSLVREEDVHQRDDAGVLAEMKRLGGTDTDLLADPEVVEMIMPALRADYTAVETYRCDPPGAVVRSPIEVLIGDSDPRVSVAEAKDWAHHTTAGCGLRVFPGGHFYLTDRAAEVMAHITATLRLP</sequence>
<comment type="similarity">
    <text evidence="1">Belongs to the thioesterase family.</text>
</comment>
<dbReference type="PANTHER" id="PTHR11487:SF0">
    <property type="entry name" value="S-ACYL FATTY ACID SYNTHASE THIOESTERASE, MEDIUM CHAIN"/>
    <property type="match status" value="1"/>
</dbReference>
<name>A0ABS2AI23_9ACTN</name>
<evidence type="ECO:0000259" key="3">
    <source>
        <dbReference type="SMART" id="SM00824"/>
    </source>
</evidence>
<evidence type="ECO:0000256" key="1">
    <source>
        <dbReference type="ARBA" id="ARBA00007169"/>
    </source>
</evidence>